<proteinExistence type="predicted"/>
<dbReference type="Proteomes" id="UP000243250">
    <property type="component" value="Unassembled WGS sequence"/>
</dbReference>
<keyword evidence="3" id="KW-1185">Reference proteome</keyword>
<sequence length="143" mass="15525">MDPSVTETYPTSLFVRLTVGRLDASVAWYRAVGFQTVSESPKMAHLRYRADADVMLVSGTTGTPRGSGVAVYLTLDGESVDDVAERVADAAVSGGEGPYETSWNTRELVLTDPDGYRLVFSEVVDADRSVDDAADSNREDRRV</sequence>
<dbReference type="InterPro" id="IPR004360">
    <property type="entry name" value="Glyas_Fos-R_dOase_dom"/>
</dbReference>
<evidence type="ECO:0000259" key="1">
    <source>
        <dbReference type="PROSITE" id="PS51819"/>
    </source>
</evidence>
<dbReference type="InterPro" id="IPR037523">
    <property type="entry name" value="VOC_core"/>
</dbReference>
<name>A0A1I6GLK6_9EURY</name>
<dbReference type="OrthoDB" id="270743at2157"/>
<protein>
    <submittedName>
        <fullName evidence="2">Glyoxalase-like domain-containing protein</fullName>
    </submittedName>
</protein>
<feature type="domain" description="VOC" evidence="1">
    <location>
        <begin position="11"/>
        <end position="123"/>
    </location>
</feature>
<organism evidence="2 3">
    <name type="scientific">Halogeometricum limi</name>
    <dbReference type="NCBI Taxonomy" id="555875"/>
    <lineage>
        <taxon>Archaea</taxon>
        <taxon>Methanobacteriati</taxon>
        <taxon>Methanobacteriota</taxon>
        <taxon>Stenosarchaea group</taxon>
        <taxon>Halobacteria</taxon>
        <taxon>Halobacteriales</taxon>
        <taxon>Haloferacaceae</taxon>
        <taxon>Halogeometricum</taxon>
    </lineage>
</organism>
<accession>A0A1I6GLK6</accession>
<dbReference type="SUPFAM" id="SSF54593">
    <property type="entry name" value="Glyoxalase/Bleomycin resistance protein/Dihydroxybiphenyl dioxygenase"/>
    <property type="match status" value="1"/>
</dbReference>
<dbReference type="AlphaFoldDB" id="A0A1I6GLK6"/>
<dbReference type="STRING" id="555875.SAMN04488124_1227"/>
<evidence type="ECO:0000313" key="2">
    <source>
        <dbReference type="EMBL" id="SFR43036.1"/>
    </source>
</evidence>
<dbReference type="Pfam" id="PF00903">
    <property type="entry name" value="Glyoxalase"/>
    <property type="match status" value="1"/>
</dbReference>
<reference evidence="3" key="1">
    <citation type="submission" date="2016-10" db="EMBL/GenBank/DDBJ databases">
        <authorList>
            <person name="Varghese N."/>
            <person name="Submissions S."/>
        </authorList>
    </citation>
    <scope>NUCLEOTIDE SEQUENCE [LARGE SCALE GENOMIC DNA]</scope>
    <source>
        <strain evidence="3">CGMCC 1.8711</strain>
    </source>
</reference>
<gene>
    <name evidence="2" type="ORF">SAMN04488124_1227</name>
</gene>
<dbReference type="RefSeq" id="WP_175501407.1">
    <property type="nucleotide sequence ID" value="NZ_FOYS01000002.1"/>
</dbReference>
<dbReference type="EMBL" id="FOYS01000002">
    <property type="protein sequence ID" value="SFR43036.1"/>
    <property type="molecule type" value="Genomic_DNA"/>
</dbReference>
<dbReference type="InterPro" id="IPR029068">
    <property type="entry name" value="Glyas_Bleomycin-R_OHBP_Dase"/>
</dbReference>
<dbReference type="PROSITE" id="PS51819">
    <property type="entry name" value="VOC"/>
    <property type="match status" value="1"/>
</dbReference>
<evidence type="ECO:0000313" key="3">
    <source>
        <dbReference type="Proteomes" id="UP000243250"/>
    </source>
</evidence>
<dbReference type="Gene3D" id="3.10.180.10">
    <property type="entry name" value="2,3-Dihydroxybiphenyl 1,2-Dioxygenase, domain 1"/>
    <property type="match status" value="1"/>
</dbReference>